<evidence type="ECO:0000313" key="2">
    <source>
        <dbReference type="EMBL" id="MPC92919.1"/>
    </source>
</evidence>
<feature type="chain" id="PRO_5023138601" evidence="1">
    <location>
        <begin position="18"/>
        <end position="108"/>
    </location>
</feature>
<proteinExistence type="predicted"/>
<accession>A0A5B7JDE5</accession>
<sequence>MMLVWVCVGLVLTVGSANTAFAQTQVQDPLGCSAEEYLEAQHAIPRSLSVFYKPLLMEDFSEIRSTLSNENSVRWHVNCILYDKACTRLGKAMQCEYCCDTPAVNLAD</sequence>
<dbReference type="EMBL" id="VSRR010093005">
    <property type="protein sequence ID" value="MPC92919.1"/>
    <property type="molecule type" value="Genomic_DNA"/>
</dbReference>
<evidence type="ECO:0000256" key="1">
    <source>
        <dbReference type="SAM" id="SignalP"/>
    </source>
</evidence>
<dbReference type="Proteomes" id="UP000324222">
    <property type="component" value="Unassembled WGS sequence"/>
</dbReference>
<keyword evidence="3" id="KW-1185">Reference proteome</keyword>
<name>A0A5B7JDE5_PORTR</name>
<dbReference type="AlphaFoldDB" id="A0A5B7JDE5"/>
<gene>
    <name evidence="2" type="ORF">E2C01_088031</name>
</gene>
<evidence type="ECO:0000313" key="3">
    <source>
        <dbReference type="Proteomes" id="UP000324222"/>
    </source>
</evidence>
<dbReference type="OrthoDB" id="6367327at2759"/>
<feature type="signal peptide" evidence="1">
    <location>
        <begin position="1"/>
        <end position="17"/>
    </location>
</feature>
<comment type="caution">
    <text evidence="2">The sequence shown here is derived from an EMBL/GenBank/DDBJ whole genome shotgun (WGS) entry which is preliminary data.</text>
</comment>
<organism evidence="2 3">
    <name type="scientific">Portunus trituberculatus</name>
    <name type="common">Swimming crab</name>
    <name type="synonym">Neptunus trituberculatus</name>
    <dbReference type="NCBI Taxonomy" id="210409"/>
    <lineage>
        <taxon>Eukaryota</taxon>
        <taxon>Metazoa</taxon>
        <taxon>Ecdysozoa</taxon>
        <taxon>Arthropoda</taxon>
        <taxon>Crustacea</taxon>
        <taxon>Multicrustacea</taxon>
        <taxon>Malacostraca</taxon>
        <taxon>Eumalacostraca</taxon>
        <taxon>Eucarida</taxon>
        <taxon>Decapoda</taxon>
        <taxon>Pleocyemata</taxon>
        <taxon>Brachyura</taxon>
        <taxon>Eubrachyura</taxon>
        <taxon>Portunoidea</taxon>
        <taxon>Portunidae</taxon>
        <taxon>Portuninae</taxon>
        <taxon>Portunus</taxon>
    </lineage>
</organism>
<keyword evidence="1" id="KW-0732">Signal</keyword>
<reference evidence="2 3" key="1">
    <citation type="submission" date="2019-05" db="EMBL/GenBank/DDBJ databases">
        <title>Another draft genome of Portunus trituberculatus and its Hox gene families provides insights of decapod evolution.</title>
        <authorList>
            <person name="Jeong J.-H."/>
            <person name="Song I."/>
            <person name="Kim S."/>
            <person name="Choi T."/>
            <person name="Kim D."/>
            <person name="Ryu S."/>
            <person name="Kim W."/>
        </authorList>
    </citation>
    <scope>NUCLEOTIDE SEQUENCE [LARGE SCALE GENOMIC DNA]</scope>
    <source>
        <tissue evidence="2">Muscle</tissue>
    </source>
</reference>
<protein>
    <submittedName>
        <fullName evidence="2">Uncharacterized protein</fullName>
    </submittedName>
</protein>